<dbReference type="EMBL" id="PNBA02000019">
    <property type="protein sequence ID" value="KAG6391677.1"/>
    <property type="molecule type" value="Genomic_DNA"/>
</dbReference>
<keyword evidence="3" id="KW-0808">Transferase</keyword>
<dbReference type="GO" id="GO:0004674">
    <property type="term" value="F:protein serine/threonine kinase activity"/>
    <property type="evidence" value="ECO:0007669"/>
    <property type="project" value="UniProtKB-KW"/>
</dbReference>
<evidence type="ECO:0000256" key="5">
    <source>
        <dbReference type="ARBA" id="ARBA00022729"/>
    </source>
</evidence>
<dbReference type="FunFam" id="3.30.200.20:FF:000178">
    <property type="entry name" value="serine/threonine-protein kinase PBS1-like"/>
    <property type="match status" value="1"/>
</dbReference>
<evidence type="ECO:0000256" key="10">
    <source>
        <dbReference type="ARBA" id="ARBA00023136"/>
    </source>
</evidence>
<evidence type="ECO:0000256" key="13">
    <source>
        <dbReference type="SAM" id="MobiDB-lite"/>
    </source>
</evidence>
<keyword evidence="9 14" id="KW-1133">Transmembrane helix</keyword>
<sequence length="820" mass="92371">MASTKNLHSLLLLICHLLLLQLKADSECQKSYPCRNFTLEFPFTDIKHSKCGLIPVNCSLPHKNPLIYLREYPMDLLGKVSDNKFLIHDSVLENNFNGNSCNSFSNVTLPKSPSISFSYSPNLTTFNCFNPSPTVVDYFKHYENRTCDILDIYYKLEPAEEAPVVNDDVLPGSGCTMNQMPIRSGQGFPGEVFDLFSPNFTLEWNLSEDCYECYERGGQCLTNESNRFYCRRERDMSSTFDEKHQMHEALIARLRQECGNHTLNFPLTRAYGHNCGLIVVDGCDSDDQVIHLGGGNLGYTLLEYYDSSNKFLIRDPQLEAQLLDKSCFSFMNQSMLRSPSISVSFSPNLTLFPCNTEPTNMSKFDEYFENYSKTECLYTVYYKIPSSDGAPSEQIEPPEGCSLVQLPMRSSQNSDDLFSMIPAVFTLEWDVSDECVSSFNGGNTRLKILFIGGITIASLASLLIIVFLFIRRKRAKARQDRDRDIELFLKDNGNLVPMRYKYSSIKKMTNSFTENLGRGGFGSVYKGQFPDGRLVAVKVLNDSNGNGEDFMNEVASISRTSHVNIVTLLGFCFEGSKRALIYDFMPNGSLEKFIGNNASSSQESTLGWDKLFEITLGIARGLEYLHQGCNTRILHLDIKPQNILLDKDMNPRISDFGLAKMCPNRSSIVSMLVARGTIGYIAPEVFSRNFGDVSYKSDVYSYGMLVLEMAGGKKAIDPRDVEHTSEIYFPNYLYKEVEGNAERDGNIFEAMNEGVESQPVKRNMIIVGLWCIQTNPKDRPSMTRVVEMLEGKLGSLEVPSRPYLQPSPRAAPAYSTSESL</sequence>
<feature type="domain" description="Protein kinase" evidence="16">
    <location>
        <begin position="510"/>
        <end position="804"/>
    </location>
</feature>
<dbReference type="Proteomes" id="UP000298416">
    <property type="component" value="Unassembled WGS sequence"/>
</dbReference>
<dbReference type="Pfam" id="PF00069">
    <property type="entry name" value="Pkinase"/>
    <property type="match status" value="1"/>
</dbReference>
<keyword evidence="2" id="KW-0723">Serine/threonine-protein kinase</keyword>
<keyword evidence="11" id="KW-0325">Glycoprotein</keyword>
<keyword evidence="5 15" id="KW-0732">Signal</keyword>
<evidence type="ECO:0000259" key="16">
    <source>
        <dbReference type="PROSITE" id="PS50011"/>
    </source>
</evidence>
<proteinExistence type="predicted"/>
<dbReference type="InterPro" id="IPR000719">
    <property type="entry name" value="Prot_kinase_dom"/>
</dbReference>
<dbReference type="PROSITE" id="PS50011">
    <property type="entry name" value="PROTEIN_KINASE_DOM"/>
    <property type="match status" value="1"/>
</dbReference>
<dbReference type="CDD" id="cd14066">
    <property type="entry name" value="STKc_IRAK"/>
    <property type="match status" value="1"/>
</dbReference>
<accession>A0A8X8Z4D2</accession>
<evidence type="ECO:0000313" key="17">
    <source>
        <dbReference type="EMBL" id="KAG6391677.1"/>
    </source>
</evidence>
<dbReference type="Gene3D" id="3.30.200.20">
    <property type="entry name" value="Phosphorylase Kinase, domain 1"/>
    <property type="match status" value="1"/>
</dbReference>
<comment type="subcellular location">
    <subcellularLocation>
        <location evidence="1">Membrane</location>
        <topology evidence="1">Single-pass type I membrane protein</topology>
    </subcellularLocation>
</comment>
<reference evidence="17" key="2">
    <citation type="submission" date="2020-08" db="EMBL/GenBank/DDBJ databases">
        <title>Plant Genome Project.</title>
        <authorList>
            <person name="Zhang R.-G."/>
        </authorList>
    </citation>
    <scope>NUCLEOTIDE SEQUENCE</scope>
    <source>
        <strain evidence="17">Huo1</strain>
        <tissue evidence="17">Leaf</tissue>
    </source>
</reference>
<evidence type="ECO:0000256" key="4">
    <source>
        <dbReference type="ARBA" id="ARBA00022692"/>
    </source>
</evidence>
<evidence type="ECO:0000256" key="11">
    <source>
        <dbReference type="ARBA" id="ARBA00023180"/>
    </source>
</evidence>
<evidence type="ECO:0000256" key="9">
    <source>
        <dbReference type="ARBA" id="ARBA00022989"/>
    </source>
</evidence>
<comment type="caution">
    <text evidence="17">The sequence shown here is derived from an EMBL/GenBank/DDBJ whole genome shotgun (WGS) entry which is preliminary data.</text>
</comment>
<feature type="signal peptide" evidence="15">
    <location>
        <begin position="1"/>
        <end position="26"/>
    </location>
</feature>
<gene>
    <name evidence="17" type="ORF">SASPL_149434</name>
</gene>
<keyword evidence="4 14" id="KW-0812">Transmembrane</keyword>
<keyword evidence="6 12" id="KW-0547">Nucleotide-binding</keyword>
<dbReference type="SMART" id="SM00220">
    <property type="entry name" value="S_TKc"/>
    <property type="match status" value="1"/>
</dbReference>
<dbReference type="SUPFAM" id="SSF56112">
    <property type="entry name" value="Protein kinase-like (PK-like)"/>
    <property type="match status" value="1"/>
</dbReference>
<dbReference type="Gene3D" id="1.10.510.10">
    <property type="entry name" value="Transferase(Phosphotransferase) domain 1"/>
    <property type="match status" value="1"/>
</dbReference>
<evidence type="ECO:0000256" key="3">
    <source>
        <dbReference type="ARBA" id="ARBA00022679"/>
    </source>
</evidence>
<dbReference type="FunFam" id="1.10.510.10:FF:000590">
    <property type="entry name" value="PR5-like receptor kinase"/>
    <property type="match status" value="1"/>
</dbReference>
<evidence type="ECO:0000256" key="6">
    <source>
        <dbReference type="ARBA" id="ARBA00022741"/>
    </source>
</evidence>
<keyword evidence="10 14" id="KW-0472">Membrane</keyword>
<dbReference type="PROSITE" id="PS00108">
    <property type="entry name" value="PROTEIN_KINASE_ST"/>
    <property type="match status" value="1"/>
</dbReference>
<keyword evidence="18" id="KW-1185">Reference proteome</keyword>
<dbReference type="InterPro" id="IPR008271">
    <property type="entry name" value="Ser/Thr_kinase_AS"/>
</dbReference>
<dbReference type="PANTHER" id="PTHR27009">
    <property type="entry name" value="RUST RESISTANCE KINASE LR10-RELATED"/>
    <property type="match status" value="1"/>
</dbReference>
<dbReference type="InterPro" id="IPR045874">
    <property type="entry name" value="LRK10/LRL21-25-like"/>
</dbReference>
<feature type="transmembrane region" description="Helical" evidence="14">
    <location>
        <begin position="448"/>
        <end position="470"/>
    </location>
</feature>
<evidence type="ECO:0000256" key="1">
    <source>
        <dbReference type="ARBA" id="ARBA00004479"/>
    </source>
</evidence>
<keyword evidence="8 12" id="KW-0067">ATP-binding</keyword>
<dbReference type="GO" id="GO:0016020">
    <property type="term" value="C:membrane"/>
    <property type="evidence" value="ECO:0007669"/>
    <property type="project" value="UniProtKB-SubCell"/>
</dbReference>
<evidence type="ECO:0000256" key="8">
    <source>
        <dbReference type="ARBA" id="ARBA00022840"/>
    </source>
</evidence>
<dbReference type="InterPro" id="IPR011009">
    <property type="entry name" value="Kinase-like_dom_sf"/>
</dbReference>
<evidence type="ECO:0000256" key="15">
    <source>
        <dbReference type="SAM" id="SignalP"/>
    </source>
</evidence>
<dbReference type="PROSITE" id="PS00107">
    <property type="entry name" value="PROTEIN_KINASE_ATP"/>
    <property type="match status" value="1"/>
</dbReference>
<feature type="chain" id="PRO_5036447221" description="Protein kinase domain-containing protein" evidence="15">
    <location>
        <begin position="27"/>
        <end position="820"/>
    </location>
</feature>
<keyword evidence="7" id="KW-0418">Kinase</keyword>
<dbReference type="GO" id="GO:0005524">
    <property type="term" value="F:ATP binding"/>
    <property type="evidence" value="ECO:0007669"/>
    <property type="project" value="UniProtKB-UniRule"/>
</dbReference>
<reference evidence="17" key="1">
    <citation type="submission" date="2018-01" db="EMBL/GenBank/DDBJ databases">
        <authorList>
            <person name="Mao J.F."/>
        </authorList>
    </citation>
    <scope>NUCLEOTIDE SEQUENCE</scope>
    <source>
        <strain evidence="17">Huo1</strain>
        <tissue evidence="17">Leaf</tissue>
    </source>
</reference>
<feature type="region of interest" description="Disordered" evidence="13">
    <location>
        <begin position="798"/>
        <end position="820"/>
    </location>
</feature>
<feature type="binding site" evidence="12">
    <location>
        <position position="538"/>
    </location>
    <ligand>
        <name>ATP</name>
        <dbReference type="ChEBI" id="CHEBI:30616"/>
    </ligand>
</feature>
<name>A0A8X8Z4D2_SALSN</name>
<evidence type="ECO:0000256" key="7">
    <source>
        <dbReference type="ARBA" id="ARBA00022777"/>
    </source>
</evidence>
<evidence type="ECO:0000256" key="2">
    <source>
        <dbReference type="ARBA" id="ARBA00022527"/>
    </source>
</evidence>
<evidence type="ECO:0000313" key="18">
    <source>
        <dbReference type="Proteomes" id="UP000298416"/>
    </source>
</evidence>
<protein>
    <recommendedName>
        <fullName evidence="16">Protein kinase domain-containing protein</fullName>
    </recommendedName>
</protein>
<dbReference type="InterPro" id="IPR017441">
    <property type="entry name" value="Protein_kinase_ATP_BS"/>
</dbReference>
<dbReference type="AlphaFoldDB" id="A0A8X8Z4D2"/>
<evidence type="ECO:0000256" key="14">
    <source>
        <dbReference type="SAM" id="Phobius"/>
    </source>
</evidence>
<evidence type="ECO:0000256" key="12">
    <source>
        <dbReference type="PROSITE-ProRule" id="PRU10141"/>
    </source>
</evidence>
<organism evidence="17">
    <name type="scientific">Salvia splendens</name>
    <name type="common">Scarlet sage</name>
    <dbReference type="NCBI Taxonomy" id="180675"/>
    <lineage>
        <taxon>Eukaryota</taxon>
        <taxon>Viridiplantae</taxon>
        <taxon>Streptophyta</taxon>
        <taxon>Embryophyta</taxon>
        <taxon>Tracheophyta</taxon>
        <taxon>Spermatophyta</taxon>
        <taxon>Magnoliopsida</taxon>
        <taxon>eudicotyledons</taxon>
        <taxon>Gunneridae</taxon>
        <taxon>Pentapetalae</taxon>
        <taxon>asterids</taxon>
        <taxon>lamiids</taxon>
        <taxon>Lamiales</taxon>
        <taxon>Lamiaceae</taxon>
        <taxon>Nepetoideae</taxon>
        <taxon>Mentheae</taxon>
        <taxon>Salviinae</taxon>
        <taxon>Salvia</taxon>
        <taxon>Salvia subgen. Calosphace</taxon>
        <taxon>core Calosphace</taxon>
    </lineage>
</organism>